<feature type="coiled-coil region" evidence="1">
    <location>
        <begin position="85"/>
        <end position="137"/>
    </location>
</feature>
<dbReference type="EMBL" id="VWPS01000001">
    <property type="protein sequence ID" value="NXE86108.1"/>
    <property type="molecule type" value="Genomic_DNA"/>
</dbReference>
<feature type="region of interest" description="Disordered" evidence="2">
    <location>
        <begin position="139"/>
        <end position="160"/>
    </location>
</feature>
<accession>A0A7K8Q4P4</accession>
<feature type="non-terminal residue" evidence="3">
    <location>
        <position position="1"/>
    </location>
</feature>
<evidence type="ECO:0000313" key="3">
    <source>
        <dbReference type="EMBL" id="NXE86108.1"/>
    </source>
</evidence>
<feature type="region of interest" description="Disordered" evidence="2">
    <location>
        <begin position="36"/>
        <end position="80"/>
    </location>
</feature>
<keyword evidence="4" id="KW-1185">Reference proteome</keyword>
<feature type="non-terminal residue" evidence="3">
    <location>
        <position position="160"/>
    </location>
</feature>
<name>A0A7K8Q4P4_9PASS</name>
<dbReference type="PANTHER" id="PTHR33820">
    <property type="entry name" value="COILED-COIL DOMAIN-CONTAINING PROTEIN 17"/>
    <property type="match status" value="1"/>
</dbReference>
<dbReference type="PANTHER" id="PTHR33820:SF2">
    <property type="entry name" value="COILED-COIL DOMAIN-CONTAINING PROTEIN 17"/>
    <property type="match status" value="1"/>
</dbReference>
<evidence type="ECO:0000313" key="4">
    <source>
        <dbReference type="Proteomes" id="UP000521578"/>
    </source>
</evidence>
<feature type="compositionally biased region" description="Pro residues" evidence="2">
    <location>
        <begin position="149"/>
        <end position="160"/>
    </location>
</feature>
<sequence>ALRLSYLRAGGHDPAILDQLLHLQLEATVLEKGAAGLRRSRQRGKCQPQPRAPAGSLSPQSAPEAPLAVPAEPPSTGTHGLDAALLAVELENRRLEDELLALKVRRERRADAGSRAAQRHTEELAQLQAEVGMLRCHAEQTRPQLHPSVLPPPVAPPPPP</sequence>
<comment type="caution">
    <text evidence="3">The sequence shown here is derived from an EMBL/GenBank/DDBJ whole genome shotgun (WGS) entry which is preliminary data.</text>
</comment>
<evidence type="ECO:0000256" key="2">
    <source>
        <dbReference type="SAM" id="MobiDB-lite"/>
    </source>
</evidence>
<organism evidence="3 4">
    <name type="scientific">Menura novaehollandiae</name>
    <name type="common">superb lyrebird</name>
    <dbReference type="NCBI Taxonomy" id="47692"/>
    <lineage>
        <taxon>Eukaryota</taxon>
        <taxon>Metazoa</taxon>
        <taxon>Chordata</taxon>
        <taxon>Craniata</taxon>
        <taxon>Vertebrata</taxon>
        <taxon>Euteleostomi</taxon>
        <taxon>Archelosauria</taxon>
        <taxon>Archosauria</taxon>
        <taxon>Dinosauria</taxon>
        <taxon>Saurischia</taxon>
        <taxon>Theropoda</taxon>
        <taxon>Coelurosauria</taxon>
        <taxon>Aves</taxon>
        <taxon>Neognathae</taxon>
        <taxon>Neoaves</taxon>
        <taxon>Telluraves</taxon>
        <taxon>Australaves</taxon>
        <taxon>Passeriformes</taxon>
        <taxon>Menuridae</taxon>
        <taxon>Menura</taxon>
    </lineage>
</organism>
<dbReference type="Proteomes" id="UP000521578">
    <property type="component" value="Unassembled WGS sequence"/>
</dbReference>
<keyword evidence="1" id="KW-0175">Coiled coil</keyword>
<reference evidence="4" key="1">
    <citation type="submission" date="2019-09" db="EMBL/GenBank/DDBJ databases">
        <title>Bird 10,000 Genomes (B10K) Project - Family phase.</title>
        <authorList>
            <person name="Zhang G."/>
        </authorList>
    </citation>
    <scope>NUCLEOTIDE SEQUENCE [LARGE SCALE GENOMIC DNA]</scope>
</reference>
<dbReference type="AlphaFoldDB" id="A0A7K8Q4P4"/>
<proteinExistence type="predicted"/>
<protein>
    <submittedName>
        <fullName evidence="3">CCD17 protein</fullName>
    </submittedName>
</protein>
<gene>
    <name evidence="3" type="primary">Ccdc17</name>
    <name evidence="3" type="ORF">MENNOV_R10451</name>
</gene>
<dbReference type="InterPro" id="IPR038800">
    <property type="entry name" value="CCDC17"/>
</dbReference>
<evidence type="ECO:0000256" key="1">
    <source>
        <dbReference type="SAM" id="Coils"/>
    </source>
</evidence>